<feature type="domain" description="NADH:flavin oxidoreductase/NADH oxidase N-terminal" evidence="10">
    <location>
        <begin position="21"/>
        <end position="242"/>
    </location>
</feature>
<dbReference type="InterPro" id="IPR001155">
    <property type="entry name" value="OxRdtase_FMN_N"/>
</dbReference>
<comment type="cofactor">
    <cofactor evidence="1">
        <name>FMN</name>
        <dbReference type="ChEBI" id="CHEBI:58210"/>
    </cofactor>
</comment>
<dbReference type="GO" id="GO:0010181">
    <property type="term" value="F:FMN binding"/>
    <property type="evidence" value="ECO:0007669"/>
    <property type="project" value="InterPro"/>
</dbReference>
<evidence type="ECO:0000259" key="10">
    <source>
        <dbReference type="Pfam" id="PF00724"/>
    </source>
</evidence>
<evidence type="ECO:0000256" key="4">
    <source>
        <dbReference type="ARBA" id="ARBA00022643"/>
    </source>
</evidence>
<keyword evidence="5" id="KW-0479">Metal-binding</keyword>
<evidence type="ECO:0000256" key="2">
    <source>
        <dbReference type="ARBA" id="ARBA00001966"/>
    </source>
</evidence>
<organism evidence="11 12">
    <name type="scientific">Haloactinomyces albus</name>
    <dbReference type="NCBI Taxonomy" id="1352928"/>
    <lineage>
        <taxon>Bacteria</taxon>
        <taxon>Bacillati</taxon>
        <taxon>Actinomycetota</taxon>
        <taxon>Actinomycetes</taxon>
        <taxon>Actinopolysporales</taxon>
        <taxon>Actinopolysporaceae</taxon>
        <taxon>Haloactinomyces</taxon>
    </lineage>
</organism>
<comment type="cofactor">
    <cofactor evidence="2">
        <name>[4Fe-4S] cluster</name>
        <dbReference type="ChEBI" id="CHEBI:49883"/>
    </cofactor>
</comment>
<evidence type="ECO:0000256" key="7">
    <source>
        <dbReference type="ARBA" id="ARBA00023004"/>
    </source>
</evidence>
<dbReference type="InterPro" id="IPR051793">
    <property type="entry name" value="NADH:flavin_oxidoreductase"/>
</dbReference>
<evidence type="ECO:0000256" key="1">
    <source>
        <dbReference type="ARBA" id="ARBA00001917"/>
    </source>
</evidence>
<evidence type="ECO:0000256" key="6">
    <source>
        <dbReference type="ARBA" id="ARBA00023002"/>
    </source>
</evidence>
<feature type="compositionally biased region" description="Polar residues" evidence="9">
    <location>
        <begin position="261"/>
        <end position="273"/>
    </location>
</feature>
<name>A0AAE4CMZ1_9ACTN</name>
<keyword evidence="8" id="KW-0411">Iron-sulfur</keyword>
<dbReference type="GO" id="GO:0051536">
    <property type="term" value="F:iron-sulfur cluster binding"/>
    <property type="evidence" value="ECO:0007669"/>
    <property type="project" value="UniProtKB-KW"/>
</dbReference>
<dbReference type="GO" id="GO:0046872">
    <property type="term" value="F:metal ion binding"/>
    <property type="evidence" value="ECO:0007669"/>
    <property type="project" value="UniProtKB-KW"/>
</dbReference>
<evidence type="ECO:0000313" key="12">
    <source>
        <dbReference type="Proteomes" id="UP001180845"/>
    </source>
</evidence>
<accession>A0AAE4CMZ1</accession>
<proteinExistence type="predicted"/>
<dbReference type="Pfam" id="PF00724">
    <property type="entry name" value="Oxidored_FMN"/>
    <property type="match status" value="1"/>
</dbReference>
<dbReference type="InterPro" id="IPR013785">
    <property type="entry name" value="Aldolase_TIM"/>
</dbReference>
<evidence type="ECO:0000256" key="9">
    <source>
        <dbReference type="SAM" id="MobiDB-lite"/>
    </source>
</evidence>
<dbReference type="PANTHER" id="PTHR42917:SF2">
    <property type="entry name" value="2,4-DIENOYL-COA REDUCTASE [(2E)-ENOYL-COA-PRODUCING]"/>
    <property type="match status" value="1"/>
</dbReference>
<keyword evidence="12" id="KW-1185">Reference proteome</keyword>
<feature type="region of interest" description="Disordered" evidence="9">
    <location>
        <begin position="242"/>
        <end position="299"/>
    </location>
</feature>
<feature type="compositionally biased region" description="Polar residues" evidence="9">
    <location>
        <begin position="281"/>
        <end position="290"/>
    </location>
</feature>
<evidence type="ECO:0000256" key="5">
    <source>
        <dbReference type="ARBA" id="ARBA00022723"/>
    </source>
</evidence>
<dbReference type="PANTHER" id="PTHR42917">
    <property type="entry name" value="2,4-DIENOYL-COA REDUCTASE"/>
    <property type="match status" value="1"/>
</dbReference>
<dbReference type="Gene3D" id="3.20.20.70">
    <property type="entry name" value="Aldolase class I"/>
    <property type="match status" value="1"/>
</dbReference>
<keyword evidence="4" id="KW-0288">FMN</keyword>
<dbReference type="GO" id="GO:0016491">
    <property type="term" value="F:oxidoreductase activity"/>
    <property type="evidence" value="ECO:0007669"/>
    <property type="project" value="UniProtKB-KW"/>
</dbReference>
<dbReference type="AlphaFoldDB" id="A0AAE4CMZ1"/>
<keyword evidence="3" id="KW-0285">Flavoprotein</keyword>
<evidence type="ECO:0000313" key="11">
    <source>
        <dbReference type="EMBL" id="MDR7303940.1"/>
    </source>
</evidence>
<keyword evidence="6" id="KW-0560">Oxidoreductase</keyword>
<evidence type="ECO:0000256" key="3">
    <source>
        <dbReference type="ARBA" id="ARBA00022630"/>
    </source>
</evidence>
<sequence>MKHSPDEPAHDVSEVPAYPHVFEPIRIGAMSLRNRVMLPPHASAIGNLWGSQADANRNIAYWESRAKAGVAWIDGVAGRVRNRLVPGFEPHGYGAETTGFYRLPFFVERVQQMVAAIHAAGATVTSQLTVIGGNPHTPSRQLSAPLYNSRPHVLRRDEIAWYVEEYRFSARQARRAGLDGIELHLNHDDLLEWFLSPLTNHREDEFGGSLENRARFAVQVLTAVREEIGTDMTLGVRFNLREEMPGAMTPPRGSPSRSTSKAPASSTSCTLSSARPGGIRATSNRSTTPRRSGPIWPVI</sequence>
<dbReference type="EMBL" id="JAVDXW010000001">
    <property type="protein sequence ID" value="MDR7303940.1"/>
    <property type="molecule type" value="Genomic_DNA"/>
</dbReference>
<dbReference type="SUPFAM" id="SSF51395">
    <property type="entry name" value="FMN-linked oxidoreductases"/>
    <property type="match status" value="1"/>
</dbReference>
<feature type="compositionally biased region" description="Low complexity" evidence="9">
    <location>
        <begin position="249"/>
        <end position="260"/>
    </location>
</feature>
<reference evidence="11" key="1">
    <citation type="submission" date="2023-07" db="EMBL/GenBank/DDBJ databases">
        <title>Sequencing the genomes of 1000 actinobacteria strains.</title>
        <authorList>
            <person name="Klenk H.-P."/>
        </authorList>
    </citation>
    <scope>NUCLEOTIDE SEQUENCE</scope>
    <source>
        <strain evidence="11">DSM 45977</strain>
    </source>
</reference>
<protein>
    <submittedName>
        <fullName evidence="11">2,4-dienoyl-CoA reductase-like NADH-dependent reductase (Old Yellow Enzyme family)</fullName>
    </submittedName>
</protein>
<evidence type="ECO:0000256" key="8">
    <source>
        <dbReference type="ARBA" id="ARBA00023014"/>
    </source>
</evidence>
<keyword evidence="7" id="KW-0408">Iron</keyword>
<comment type="caution">
    <text evidence="11">The sequence shown here is derived from an EMBL/GenBank/DDBJ whole genome shotgun (WGS) entry which is preliminary data.</text>
</comment>
<gene>
    <name evidence="11" type="ORF">JOF55_004121</name>
</gene>
<dbReference type="RefSeq" id="WP_310276842.1">
    <property type="nucleotide sequence ID" value="NZ_JAVDXW010000001.1"/>
</dbReference>
<dbReference type="Proteomes" id="UP001180845">
    <property type="component" value="Unassembled WGS sequence"/>
</dbReference>